<reference evidence="3 4" key="1">
    <citation type="journal article" date="2015" name="Nature">
        <title>rRNA introns, odd ribosomes, and small enigmatic genomes across a large radiation of phyla.</title>
        <authorList>
            <person name="Brown C.T."/>
            <person name="Hug L.A."/>
            <person name="Thomas B.C."/>
            <person name="Sharon I."/>
            <person name="Castelle C.J."/>
            <person name="Singh A."/>
            <person name="Wilkins M.J."/>
            <person name="Williams K.H."/>
            <person name="Banfield J.F."/>
        </authorList>
    </citation>
    <scope>NUCLEOTIDE SEQUENCE [LARGE SCALE GENOMIC DNA]</scope>
</reference>
<dbReference type="STRING" id="1618570.UT08_C0007G0054"/>
<dbReference type="InterPro" id="IPR056823">
    <property type="entry name" value="TEN-like_YD-shell"/>
</dbReference>
<dbReference type="InterPro" id="IPR022385">
    <property type="entry name" value="Rhs_assc_core"/>
</dbReference>
<accession>A0A0G0P7T1</accession>
<dbReference type="Gene3D" id="2.180.10.10">
    <property type="entry name" value="RHS repeat-associated core"/>
    <property type="match status" value="1"/>
</dbReference>
<comment type="caution">
    <text evidence="3">The sequence shown here is derived from an EMBL/GenBank/DDBJ whole genome shotgun (WGS) entry which is preliminary data.</text>
</comment>
<evidence type="ECO:0000313" key="4">
    <source>
        <dbReference type="Proteomes" id="UP000034081"/>
    </source>
</evidence>
<dbReference type="Proteomes" id="UP000034081">
    <property type="component" value="Unassembled WGS sequence"/>
</dbReference>
<dbReference type="InterPro" id="IPR050708">
    <property type="entry name" value="T6SS_VgrG/RHS"/>
</dbReference>
<proteinExistence type="predicted"/>
<evidence type="ECO:0000259" key="2">
    <source>
        <dbReference type="Pfam" id="PF25023"/>
    </source>
</evidence>
<sequence>MEWIMLSGRLISVQPHPRLKLMKLIISLFFFAICTLFFVVPKVEAAETLYFVHQDHLGSTSLVTESTGKVVSKQTYYPYGSARTSNGTLFTDRAYTGQVSDEYQTGLYFYNARYYDPKIAGFLQADRSNNNVNRYQYVRGNPINYIDPSGFSMVKSNLLVDSKIRLKIIGPKLVGREEIEEKDLSRIALAIFSETDNAAAPASVLELLSWIFINRFLDPNLPVYSQGLGILLTNWQSQLDPYYKEEYIRPEMSTGDLADRALELCYQNSKNCPRMNQRYMVAYEMVKEVYESYSFGKEDPTEGAVYFAHDDKLERTNPIDGSIVKFKDMNQLVSWHQVNLDYMRDKLTNFSGGISQIYDQVWGNLKSKATFLIYGNDPCVWSSTCGYDRPYANRPDKLKLIQTEFAGFTSN</sequence>
<protein>
    <submittedName>
        <fullName evidence="3">YD repeat protein</fullName>
    </submittedName>
</protein>
<dbReference type="EMBL" id="LBVL01000007">
    <property type="protein sequence ID" value="KKQ85381.1"/>
    <property type="molecule type" value="Genomic_DNA"/>
</dbReference>
<dbReference type="PANTHER" id="PTHR32305">
    <property type="match status" value="1"/>
</dbReference>
<organism evidence="3 4">
    <name type="scientific">Candidatus Woesebacteria bacterium GW2011_GWB1_38_8</name>
    <dbReference type="NCBI Taxonomy" id="1618570"/>
    <lineage>
        <taxon>Bacteria</taxon>
        <taxon>Candidatus Woeseibacteriota</taxon>
    </lineage>
</organism>
<dbReference type="AlphaFoldDB" id="A0A0G0P7T1"/>
<dbReference type="Pfam" id="PF25023">
    <property type="entry name" value="TEN_YD-shell"/>
    <property type="match status" value="1"/>
</dbReference>
<feature type="domain" description="Teneurin-like YD-shell" evidence="2">
    <location>
        <begin position="42"/>
        <end position="128"/>
    </location>
</feature>
<evidence type="ECO:0000313" key="3">
    <source>
        <dbReference type="EMBL" id="KKQ85381.1"/>
    </source>
</evidence>
<dbReference type="PANTHER" id="PTHR32305:SF15">
    <property type="entry name" value="PROTEIN RHSA-RELATED"/>
    <property type="match status" value="1"/>
</dbReference>
<evidence type="ECO:0000256" key="1">
    <source>
        <dbReference type="ARBA" id="ARBA00022737"/>
    </source>
</evidence>
<name>A0A0G0P7T1_9BACT</name>
<keyword evidence="1" id="KW-0677">Repeat</keyword>
<gene>
    <name evidence="3" type="ORF">UT08_C0007G0054</name>
</gene>
<dbReference type="NCBIfam" id="TIGR03696">
    <property type="entry name" value="Rhs_assc_core"/>
    <property type="match status" value="1"/>
</dbReference>